<dbReference type="Gene3D" id="1.10.10.10">
    <property type="entry name" value="Winged helix-like DNA-binding domain superfamily/Winged helix DNA-binding domain"/>
    <property type="match status" value="1"/>
</dbReference>
<dbReference type="GO" id="GO:0003677">
    <property type="term" value="F:DNA binding"/>
    <property type="evidence" value="ECO:0007669"/>
    <property type="project" value="UniProtKB-KW"/>
</dbReference>
<dbReference type="InterPro" id="IPR036390">
    <property type="entry name" value="WH_DNA-bd_sf"/>
</dbReference>
<dbReference type="Proteomes" id="UP000298381">
    <property type="component" value="Unassembled WGS sequence"/>
</dbReference>
<dbReference type="InterPro" id="IPR050679">
    <property type="entry name" value="Bact_HTH_transcr_reg"/>
</dbReference>
<dbReference type="Gene3D" id="3.30.70.1450">
    <property type="entry name" value="Regulator of K+ conductance, C-terminal domain"/>
    <property type="match status" value="1"/>
</dbReference>
<gene>
    <name evidence="7" type="ORF">E4100_05410</name>
</gene>
<dbReference type="InterPro" id="IPR036388">
    <property type="entry name" value="WH-like_DNA-bd_sf"/>
</dbReference>
<dbReference type="SMART" id="SM00345">
    <property type="entry name" value="HTH_GNTR"/>
    <property type="match status" value="1"/>
</dbReference>
<dbReference type="PANTHER" id="PTHR44846">
    <property type="entry name" value="MANNOSYL-D-GLYCERATE TRANSPORT/METABOLISM SYSTEM REPRESSOR MNGR-RELATED"/>
    <property type="match status" value="1"/>
</dbReference>
<dbReference type="InterPro" id="IPR036721">
    <property type="entry name" value="RCK_C_sf"/>
</dbReference>
<keyword evidence="1" id="KW-0805">Transcription regulation</keyword>
<evidence type="ECO:0000256" key="3">
    <source>
        <dbReference type="ARBA" id="ARBA00023163"/>
    </source>
</evidence>
<keyword evidence="2" id="KW-0238">DNA-binding</keyword>
<keyword evidence="8" id="KW-1185">Reference proteome</keyword>
<evidence type="ECO:0000259" key="5">
    <source>
        <dbReference type="PROSITE" id="PS50949"/>
    </source>
</evidence>
<sequence>MEDNKSTPRYEKIALDIANAIYKGQYEEGDKLYGRSTLAGTYNVSPETIRRAIKILEDVGVVESSKGSGITIISKEKAYKYINRFKNIESVASYRIKLEELFDKKREIEDEILEIVDRIIERSSVLSNITALTPFELEITDRCHFIGKSIGELNFWQNTGATIVGIRRKNETILSPGPYATLEKGDIILIIGEDVVMESVKRFLEED</sequence>
<dbReference type="GO" id="GO:0045892">
    <property type="term" value="P:negative regulation of DNA-templated transcription"/>
    <property type="evidence" value="ECO:0007669"/>
    <property type="project" value="TreeGrafter"/>
</dbReference>
<evidence type="ECO:0000313" key="8">
    <source>
        <dbReference type="Proteomes" id="UP000298381"/>
    </source>
</evidence>
<proteinExistence type="predicted"/>
<dbReference type="GO" id="GO:0003700">
    <property type="term" value="F:DNA-binding transcription factor activity"/>
    <property type="evidence" value="ECO:0007669"/>
    <property type="project" value="InterPro"/>
</dbReference>
<dbReference type="GO" id="GO:0008324">
    <property type="term" value="F:monoatomic cation transmembrane transporter activity"/>
    <property type="evidence" value="ECO:0007669"/>
    <property type="project" value="InterPro"/>
</dbReference>
<evidence type="ECO:0000256" key="2">
    <source>
        <dbReference type="ARBA" id="ARBA00023125"/>
    </source>
</evidence>
<keyword evidence="4" id="KW-0175">Coiled coil</keyword>
<dbReference type="SUPFAM" id="SSF46785">
    <property type="entry name" value="Winged helix' DNA-binding domain"/>
    <property type="match status" value="1"/>
</dbReference>
<organism evidence="7 8">
    <name type="scientific">Soehngenia longivitae</name>
    <dbReference type="NCBI Taxonomy" id="2562294"/>
    <lineage>
        <taxon>Bacteria</taxon>
        <taxon>Bacillati</taxon>
        <taxon>Bacillota</taxon>
        <taxon>Tissierellia</taxon>
        <taxon>Tissierellales</taxon>
        <taxon>Tissierellaceae</taxon>
        <taxon>Soehngenia</taxon>
    </lineage>
</organism>
<dbReference type="Pfam" id="PF02080">
    <property type="entry name" value="TrkA_C"/>
    <property type="match status" value="1"/>
</dbReference>
<evidence type="ECO:0000313" key="7">
    <source>
        <dbReference type="EMBL" id="TFZ40252.1"/>
    </source>
</evidence>
<dbReference type="OrthoDB" id="226679at2"/>
<dbReference type="CDD" id="cd07377">
    <property type="entry name" value="WHTH_GntR"/>
    <property type="match status" value="1"/>
</dbReference>
<dbReference type="AlphaFoldDB" id="A0A4Z0D5U7"/>
<name>A0A4Z0D5U7_9FIRM</name>
<dbReference type="RefSeq" id="WP_135271025.1">
    <property type="nucleotide sequence ID" value="NZ_SRIB01000006.1"/>
</dbReference>
<dbReference type="InterPro" id="IPR000524">
    <property type="entry name" value="Tscrpt_reg_HTH_GntR"/>
</dbReference>
<dbReference type="InterPro" id="IPR006037">
    <property type="entry name" value="RCK_C"/>
</dbReference>
<feature type="domain" description="HTH gntR-type" evidence="5">
    <location>
        <begin position="7"/>
        <end position="75"/>
    </location>
</feature>
<evidence type="ECO:0000256" key="1">
    <source>
        <dbReference type="ARBA" id="ARBA00023015"/>
    </source>
</evidence>
<accession>A0A4Z0D5U7</accession>
<dbReference type="PROSITE" id="PS50949">
    <property type="entry name" value="HTH_GNTR"/>
    <property type="match status" value="1"/>
</dbReference>
<dbReference type="EMBL" id="SRIB01000006">
    <property type="protein sequence ID" value="TFZ40252.1"/>
    <property type="molecule type" value="Genomic_DNA"/>
</dbReference>
<dbReference type="Pfam" id="PF00392">
    <property type="entry name" value="GntR"/>
    <property type="match status" value="1"/>
</dbReference>
<feature type="coiled-coil region" evidence="4">
    <location>
        <begin position="91"/>
        <end position="118"/>
    </location>
</feature>
<dbReference type="PANTHER" id="PTHR44846:SF1">
    <property type="entry name" value="MANNOSYL-D-GLYCERATE TRANSPORT_METABOLISM SYSTEM REPRESSOR MNGR-RELATED"/>
    <property type="match status" value="1"/>
</dbReference>
<dbReference type="SUPFAM" id="SSF116726">
    <property type="entry name" value="TrkA C-terminal domain-like"/>
    <property type="match status" value="1"/>
</dbReference>
<dbReference type="PROSITE" id="PS51202">
    <property type="entry name" value="RCK_C"/>
    <property type="match status" value="1"/>
</dbReference>
<protein>
    <submittedName>
        <fullName evidence="7">GntR family transcriptional regulator</fullName>
    </submittedName>
</protein>
<evidence type="ECO:0000259" key="6">
    <source>
        <dbReference type="PROSITE" id="PS51202"/>
    </source>
</evidence>
<reference evidence="7 8" key="1">
    <citation type="submission" date="2019-03" db="EMBL/GenBank/DDBJ databases">
        <title>Draft genome sequence data and analysis of a Fermenting Bacterium, Soehngenia longevitae strain 1933PT, isolated from petroleum reservoir in Azerbaijan.</title>
        <authorList>
            <person name="Grouzdev D.S."/>
            <person name="Bidzhieva S.K."/>
            <person name="Sokolova D.S."/>
            <person name="Tourova T.P."/>
            <person name="Poltaraus A.B."/>
            <person name="Nazina T.N."/>
        </authorList>
    </citation>
    <scope>NUCLEOTIDE SEQUENCE [LARGE SCALE GENOMIC DNA]</scope>
    <source>
        <strain evidence="7 8">1933P</strain>
    </source>
</reference>
<dbReference type="GO" id="GO:0006813">
    <property type="term" value="P:potassium ion transport"/>
    <property type="evidence" value="ECO:0007669"/>
    <property type="project" value="InterPro"/>
</dbReference>
<comment type="caution">
    <text evidence="7">The sequence shown here is derived from an EMBL/GenBank/DDBJ whole genome shotgun (WGS) entry which is preliminary data.</text>
</comment>
<feature type="domain" description="RCK C-terminal" evidence="6">
    <location>
        <begin position="121"/>
        <end position="206"/>
    </location>
</feature>
<keyword evidence="3" id="KW-0804">Transcription</keyword>
<evidence type="ECO:0000256" key="4">
    <source>
        <dbReference type="SAM" id="Coils"/>
    </source>
</evidence>